<evidence type="ECO:0000313" key="7">
    <source>
        <dbReference type="Proteomes" id="UP000585258"/>
    </source>
</evidence>
<dbReference type="PIRSF" id="PIRSF000126">
    <property type="entry name" value="11-beta-HSD1"/>
    <property type="match status" value="1"/>
</dbReference>
<organism evidence="5 6">
    <name type="scientific">Clostridium gasigenes</name>
    <dbReference type="NCBI Taxonomy" id="94869"/>
    <lineage>
        <taxon>Bacteria</taxon>
        <taxon>Bacillati</taxon>
        <taxon>Bacillota</taxon>
        <taxon>Clostridia</taxon>
        <taxon>Eubacteriales</taxon>
        <taxon>Clostridiaceae</taxon>
        <taxon>Clostridium</taxon>
    </lineage>
</organism>
<reference evidence="4 7" key="2">
    <citation type="submission" date="2020-08" db="EMBL/GenBank/DDBJ databases">
        <title>Clostridia isolated from Swiss meat.</title>
        <authorList>
            <person name="Wambui J."/>
            <person name="Stevens M.J.A."/>
            <person name="Stephan R."/>
        </authorList>
    </citation>
    <scope>NUCLEOTIDE SEQUENCE [LARGE SCALE GENOMIC DNA]</scope>
    <source>
        <strain evidence="4 7">CM001</strain>
    </source>
</reference>
<dbReference type="PANTHER" id="PTHR44196">
    <property type="entry name" value="DEHYDROGENASE/REDUCTASE SDR FAMILY MEMBER 7B"/>
    <property type="match status" value="1"/>
</dbReference>
<evidence type="ECO:0000256" key="2">
    <source>
        <dbReference type="ARBA" id="ARBA00023002"/>
    </source>
</evidence>
<dbReference type="Proteomes" id="UP000198597">
    <property type="component" value="Unassembled WGS sequence"/>
</dbReference>
<dbReference type="Proteomes" id="UP000585258">
    <property type="component" value="Unassembled WGS sequence"/>
</dbReference>
<dbReference type="RefSeq" id="WP_089969728.1">
    <property type="nucleotide sequence ID" value="NZ_CP071376.1"/>
</dbReference>
<dbReference type="AlphaFoldDB" id="A0A1H0T4S5"/>
<dbReference type="STRING" id="94869.SAMN04488529_10665"/>
<evidence type="ECO:0000313" key="5">
    <source>
        <dbReference type="EMBL" id="SDP48954.1"/>
    </source>
</evidence>
<dbReference type="Pfam" id="PF00106">
    <property type="entry name" value="adh_short"/>
    <property type="match status" value="1"/>
</dbReference>
<dbReference type="PRINTS" id="PR00081">
    <property type="entry name" value="GDHRDH"/>
</dbReference>
<dbReference type="GO" id="GO:0016020">
    <property type="term" value="C:membrane"/>
    <property type="evidence" value="ECO:0007669"/>
    <property type="project" value="TreeGrafter"/>
</dbReference>
<evidence type="ECO:0000256" key="1">
    <source>
        <dbReference type="ARBA" id="ARBA00006484"/>
    </source>
</evidence>
<name>A0A1H0T4S5_9CLOT</name>
<proteinExistence type="inferred from homology"/>
<dbReference type="CDD" id="cd05233">
    <property type="entry name" value="SDR_c"/>
    <property type="match status" value="1"/>
</dbReference>
<evidence type="ECO:0000313" key="4">
    <source>
        <dbReference type="EMBL" id="MBB6715725.1"/>
    </source>
</evidence>
<keyword evidence="6" id="KW-1185">Reference proteome</keyword>
<dbReference type="OrthoDB" id="9808814at2"/>
<accession>A0A1H0T4S5</accession>
<keyword evidence="2" id="KW-0560">Oxidoreductase</keyword>
<evidence type="ECO:0000313" key="6">
    <source>
        <dbReference type="Proteomes" id="UP000198597"/>
    </source>
</evidence>
<dbReference type="InterPro" id="IPR036291">
    <property type="entry name" value="NAD(P)-bd_dom_sf"/>
</dbReference>
<dbReference type="SUPFAM" id="SSF51735">
    <property type="entry name" value="NAD(P)-binding Rossmann-fold domains"/>
    <property type="match status" value="1"/>
</dbReference>
<evidence type="ECO:0000256" key="3">
    <source>
        <dbReference type="RuleBase" id="RU000363"/>
    </source>
</evidence>
<reference evidence="5 6" key="1">
    <citation type="submission" date="2016-10" db="EMBL/GenBank/DDBJ databases">
        <authorList>
            <person name="de Groot N.N."/>
        </authorList>
    </citation>
    <scope>NUCLEOTIDE SEQUENCE [LARGE SCALE GENOMIC DNA]</scope>
    <source>
        <strain evidence="5 6">DSM 12272</strain>
    </source>
</reference>
<dbReference type="GeneID" id="65309041"/>
<comment type="similarity">
    <text evidence="1 3">Belongs to the short-chain dehydrogenases/reductases (SDR) family.</text>
</comment>
<dbReference type="InterPro" id="IPR002347">
    <property type="entry name" value="SDR_fam"/>
</dbReference>
<dbReference type="GO" id="GO:0016491">
    <property type="term" value="F:oxidoreductase activity"/>
    <property type="evidence" value="ECO:0007669"/>
    <property type="project" value="UniProtKB-KW"/>
</dbReference>
<dbReference type="EMBL" id="FNJM01000006">
    <property type="protein sequence ID" value="SDP48954.1"/>
    <property type="molecule type" value="Genomic_DNA"/>
</dbReference>
<dbReference type="EMBL" id="JACKWY010000008">
    <property type="protein sequence ID" value="MBB6715725.1"/>
    <property type="molecule type" value="Genomic_DNA"/>
</dbReference>
<protein>
    <submittedName>
        <fullName evidence="4">SDR family oxidoreductase</fullName>
    </submittedName>
</protein>
<dbReference type="PANTHER" id="PTHR44196:SF2">
    <property type="entry name" value="SHORT-CHAIN DEHYDROGENASE-RELATED"/>
    <property type="match status" value="1"/>
</dbReference>
<dbReference type="Gene3D" id="3.40.50.720">
    <property type="entry name" value="NAD(P)-binding Rossmann-like Domain"/>
    <property type="match status" value="1"/>
</dbReference>
<dbReference type="PRINTS" id="PR00080">
    <property type="entry name" value="SDRFAMILY"/>
</dbReference>
<sequence length="261" mass="28774">MSKSESRSHVLITGATAGIGYELAKLFAMDGHNLILIARDKEKLKEVKKHLEIYNINVDILSVDLSVDSSCEQVFAFVDKKNLTVDILINNAGVGSFGDFSSIPMKKELALIDINIRALTELTKHFLYKMVENENGTIMNVASTAAFCAGPRMATYYASKAYVLNLTEALNEEVKNKGVKVSCLCPGAVNTGFQNKAGIKKNENAKKNIMSAKKVAQIAYRDLEKGKTIIIPGFKNKILVIVNKFLPRVISRKIIFKINNG</sequence>
<gene>
    <name evidence="4" type="ORF">H7E68_13520</name>
    <name evidence="5" type="ORF">SAMN04488529_10665</name>
</gene>